<feature type="transmembrane region" description="Helical" evidence="1">
    <location>
        <begin position="184"/>
        <end position="205"/>
    </location>
</feature>
<organism evidence="2 3">
    <name type="scientific">Spectribacter acetivorans</name>
    <dbReference type="NCBI Taxonomy" id="3075603"/>
    <lineage>
        <taxon>Bacteria</taxon>
        <taxon>Pseudomonadati</taxon>
        <taxon>Pseudomonadota</taxon>
        <taxon>Gammaproteobacteria</taxon>
        <taxon>Salinisphaerales</taxon>
        <taxon>Salinisphaeraceae</taxon>
        <taxon>Spectribacter</taxon>
    </lineage>
</organism>
<sequence>MFKTLTMWLLLVLCEVLVVAAFFSPDSVVENLRREQRMTRASFGDVTEQHVRQAADGWFTSAFHDTGIVRHSFQLFIPTQEAREKSTGLEDLGSEAFPWFRRRMETVWNGIYQSLYRFSVLLEVLPFMLPLIIPAIVDGFMTREVKKRTYGYASPIRYYASMHAVAALIVAIPAYLVFPLPVPPLFVPLWAVSVAIILAVMTSNIQKKV</sequence>
<feature type="transmembrane region" description="Helical" evidence="1">
    <location>
        <begin position="158"/>
        <end position="178"/>
    </location>
</feature>
<feature type="transmembrane region" description="Helical" evidence="1">
    <location>
        <begin position="115"/>
        <end position="137"/>
    </location>
</feature>
<evidence type="ECO:0000313" key="3">
    <source>
        <dbReference type="Proteomes" id="UP001259982"/>
    </source>
</evidence>
<keyword evidence="3" id="KW-1185">Reference proteome</keyword>
<name>A0ABU3B8J9_9GAMM</name>
<comment type="caution">
    <text evidence="2">The sequence shown here is derived from an EMBL/GenBank/DDBJ whole genome shotgun (WGS) entry which is preliminary data.</text>
</comment>
<keyword evidence="1" id="KW-0812">Transmembrane</keyword>
<dbReference type="RefSeq" id="WP_311658711.1">
    <property type="nucleotide sequence ID" value="NZ_JAVRHY010000006.1"/>
</dbReference>
<proteinExistence type="predicted"/>
<dbReference type="Proteomes" id="UP001259982">
    <property type="component" value="Unassembled WGS sequence"/>
</dbReference>
<accession>A0ABU3B8J9</accession>
<evidence type="ECO:0000313" key="2">
    <source>
        <dbReference type="EMBL" id="MDT0618569.1"/>
    </source>
</evidence>
<gene>
    <name evidence="2" type="ORF">RM531_08765</name>
</gene>
<dbReference type="Pfam" id="PF14348">
    <property type="entry name" value="DtrJ-like"/>
    <property type="match status" value="1"/>
</dbReference>
<reference evidence="2 3" key="1">
    <citation type="submission" date="2023-09" db="EMBL/GenBank/DDBJ databases">
        <authorList>
            <person name="Rey-Velasco X."/>
        </authorList>
    </citation>
    <scope>NUCLEOTIDE SEQUENCE [LARGE SCALE GENOMIC DNA]</scope>
    <source>
        <strain evidence="2 3">P385</strain>
    </source>
</reference>
<protein>
    <submittedName>
        <fullName evidence="2">DUF4400 domain-containing protein</fullName>
    </submittedName>
</protein>
<dbReference type="InterPro" id="IPR022266">
    <property type="entry name" value="DtrJ-like"/>
</dbReference>
<evidence type="ECO:0000256" key="1">
    <source>
        <dbReference type="SAM" id="Phobius"/>
    </source>
</evidence>
<keyword evidence="1" id="KW-0472">Membrane</keyword>
<dbReference type="EMBL" id="JAVRHY010000006">
    <property type="protein sequence ID" value="MDT0618569.1"/>
    <property type="molecule type" value="Genomic_DNA"/>
</dbReference>
<keyword evidence="1" id="KW-1133">Transmembrane helix</keyword>